<reference evidence="2" key="1">
    <citation type="submission" date="2020-03" db="EMBL/GenBank/DDBJ databases">
        <authorList>
            <person name="Weist P."/>
        </authorList>
    </citation>
    <scope>NUCLEOTIDE SEQUENCE</scope>
</reference>
<protein>
    <submittedName>
        <fullName evidence="2">Uncharacterized protein</fullName>
    </submittedName>
</protein>
<proteinExistence type="predicted"/>
<dbReference type="EMBL" id="CADEAL010000195">
    <property type="protein sequence ID" value="CAB1416182.1"/>
    <property type="molecule type" value="Genomic_DNA"/>
</dbReference>
<organism evidence="2 3">
    <name type="scientific">Pleuronectes platessa</name>
    <name type="common">European plaice</name>
    <dbReference type="NCBI Taxonomy" id="8262"/>
    <lineage>
        <taxon>Eukaryota</taxon>
        <taxon>Metazoa</taxon>
        <taxon>Chordata</taxon>
        <taxon>Craniata</taxon>
        <taxon>Vertebrata</taxon>
        <taxon>Euteleostomi</taxon>
        <taxon>Actinopterygii</taxon>
        <taxon>Neopterygii</taxon>
        <taxon>Teleostei</taxon>
        <taxon>Neoteleostei</taxon>
        <taxon>Acanthomorphata</taxon>
        <taxon>Carangaria</taxon>
        <taxon>Pleuronectiformes</taxon>
        <taxon>Pleuronectoidei</taxon>
        <taxon>Pleuronectidae</taxon>
        <taxon>Pleuronectes</taxon>
    </lineage>
</organism>
<sequence length="210" mass="22468">MASKLNPNVLYVAEPGESLGSPQADAERTLIVSRLFRSFSKRQDGNVKLQLRPRSTLPAESGEAGEESSDSDGEQEDTSHKLIRKVSTSGQIRTKCSQWGTSFGNIVFNAGLVHFLSAFFSSSHIQISDVTASSPVGSVMAAYRPLVGVLLKDIDASAHLLARQCVGALVKEVLILINSDMTSSTPPEQRSEELDSTTSAPVVYSPAAET</sequence>
<evidence type="ECO:0000313" key="2">
    <source>
        <dbReference type="EMBL" id="CAB1416182.1"/>
    </source>
</evidence>
<feature type="region of interest" description="Disordered" evidence="1">
    <location>
        <begin position="182"/>
        <end position="210"/>
    </location>
</feature>
<name>A0A9N7TNI0_PLEPL</name>
<dbReference type="Proteomes" id="UP001153269">
    <property type="component" value="Unassembled WGS sequence"/>
</dbReference>
<feature type="compositionally biased region" description="Acidic residues" evidence="1">
    <location>
        <begin position="63"/>
        <end position="76"/>
    </location>
</feature>
<comment type="caution">
    <text evidence="2">The sequence shown here is derived from an EMBL/GenBank/DDBJ whole genome shotgun (WGS) entry which is preliminary data.</text>
</comment>
<feature type="region of interest" description="Disordered" evidence="1">
    <location>
        <begin position="51"/>
        <end position="80"/>
    </location>
</feature>
<accession>A0A9N7TNI0</accession>
<dbReference type="AlphaFoldDB" id="A0A9N7TNI0"/>
<gene>
    <name evidence="2" type="ORF">PLEPLA_LOCUS3938</name>
</gene>
<keyword evidence="3" id="KW-1185">Reference proteome</keyword>
<evidence type="ECO:0000256" key="1">
    <source>
        <dbReference type="SAM" id="MobiDB-lite"/>
    </source>
</evidence>
<evidence type="ECO:0000313" key="3">
    <source>
        <dbReference type="Proteomes" id="UP001153269"/>
    </source>
</evidence>